<feature type="domain" description="ShKT" evidence="2">
    <location>
        <begin position="52"/>
        <end position="86"/>
    </location>
</feature>
<dbReference type="Proteomes" id="UP000038045">
    <property type="component" value="Unplaced"/>
</dbReference>
<protein>
    <submittedName>
        <fullName evidence="4">ShKT domain-containing protein</fullName>
    </submittedName>
</protein>
<dbReference type="AlphaFoldDB" id="A0A0N5A6V2"/>
<evidence type="ECO:0000256" key="1">
    <source>
        <dbReference type="PROSITE-ProRule" id="PRU01005"/>
    </source>
</evidence>
<sequence length="195" mass="21902">MGYYGNSCYQMAYAGYCQSNYYREYMCEYCSYACESVGGYDMCSNYGGDDYCTDTTDVCSQYYYLCYSERGRYYMYRNCRATCGFCNGMGSDYQSGSYGPGERSYPYNGMNQGSGGSPYYGTNRINQGSPYNSINGMNQGSGESPYYGMNRMNQGSGGMGGSSYNRMNQGTYGMSGGYRGYQQYATNLRNNTMRK</sequence>
<evidence type="ECO:0000259" key="2">
    <source>
        <dbReference type="PROSITE" id="PS51670"/>
    </source>
</evidence>
<name>A0A0N5A6V2_PARTI</name>
<dbReference type="Pfam" id="PF01549">
    <property type="entry name" value="ShK"/>
    <property type="match status" value="2"/>
</dbReference>
<accession>A0A0N5A6V2</accession>
<keyword evidence="3" id="KW-1185">Reference proteome</keyword>
<dbReference type="WBParaSite" id="PTRK_0001774800.1">
    <property type="protein sequence ID" value="PTRK_0001774800.1"/>
    <property type="gene ID" value="PTRK_0001774800"/>
</dbReference>
<reference evidence="4" key="1">
    <citation type="submission" date="2017-02" db="UniProtKB">
        <authorList>
            <consortium name="WormBaseParasite"/>
        </authorList>
    </citation>
    <scope>IDENTIFICATION</scope>
</reference>
<evidence type="ECO:0000313" key="4">
    <source>
        <dbReference type="WBParaSite" id="PTRK_0001774800.1"/>
    </source>
</evidence>
<dbReference type="PROSITE" id="PS51670">
    <property type="entry name" value="SHKT"/>
    <property type="match status" value="1"/>
</dbReference>
<dbReference type="InterPro" id="IPR003582">
    <property type="entry name" value="ShKT_dom"/>
</dbReference>
<comment type="caution">
    <text evidence="1">Lacks conserved residue(s) required for the propagation of feature annotation.</text>
</comment>
<proteinExistence type="predicted"/>
<organism evidence="3 4">
    <name type="scientific">Parastrongyloides trichosuri</name>
    <name type="common">Possum-specific nematode worm</name>
    <dbReference type="NCBI Taxonomy" id="131310"/>
    <lineage>
        <taxon>Eukaryota</taxon>
        <taxon>Metazoa</taxon>
        <taxon>Ecdysozoa</taxon>
        <taxon>Nematoda</taxon>
        <taxon>Chromadorea</taxon>
        <taxon>Rhabditida</taxon>
        <taxon>Tylenchina</taxon>
        <taxon>Panagrolaimomorpha</taxon>
        <taxon>Strongyloidoidea</taxon>
        <taxon>Strongyloididae</taxon>
        <taxon>Parastrongyloides</taxon>
    </lineage>
</organism>
<keyword evidence="1" id="KW-1015">Disulfide bond</keyword>
<evidence type="ECO:0000313" key="3">
    <source>
        <dbReference type="Proteomes" id="UP000038045"/>
    </source>
</evidence>
<feature type="disulfide bond" evidence="1">
    <location>
        <begin position="52"/>
        <end position="86"/>
    </location>
</feature>